<dbReference type="AlphaFoldDB" id="F8B424"/>
<gene>
    <name evidence="1" type="ordered locus">FsymDg_2691</name>
</gene>
<dbReference type="InterPro" id="IPR029069">
    <property type="entry name" value="HotDog_dom_sf"/>
</dbReference>
<dbReference type="CDD" id="cd00586">
    <property type="entry name" value="4HBT"/>
    <property type="match status" value="1"/>
</dbReference>
<name>F8B424_9ACTN</name>
<reference evidence="1 2" key="1">
    <citation type="submission" date="2011-05" db="EMBL/GenBank/DDBJ databases">
        <title>Complete sequence of chromosome of Frankia symbiont of Datisca glomerata.</title>
        <authorList>
            <consortium name="US DOE Joint Genome Institute"/>
            <person name="Lucas S."/>
            <person name="Han J."/>
            <person name="Lapidus A."/>
            <person name="Cheng J.-F."/>
            <person name="Goodwin L."/>
            <person name="Pitluck S."/>
            <person name="Peters L."/>
            <person name="Mikhailova N."/>
            <person name="Chertkov O."/>
            <person name="Teshima H."/>
            <person name="Han C."/>
            <person name="Tapia R."/>
            <person name="Land M."/>
            <person name="Hauser L."/>
            <person name="Kyrpides N."/>
            <person name="Ivanova N."/>
            <person name="Pagani I."/>
            <person name="Berry A."/>
            <person name="Pawlowski K."/>
            <person name="Persson T."/>
            <person name="Vanden Heuvel B."/>
            <person name="Benson D."/>
            <person name="Woyke T."/>
        </authorList>
    </citation>
    <scope>NUCLEOTIDE SEQUENCE [LARGE SCALE GENOMIC DNA]</scope>
    <source>
        <strain evidence="2">4085684</strain>
    </source>
</reference>
<evidence type="ECO:0000313" key="2">
    <source>
        <dbReference type="Proteomes" id="UP000001549"/>
    </source>
</evidence>
<accession>F8B424</accession>
<dbReference type="Gene3D" id="3.10.129.10">
    <property type="entry name" value="Hotdog Thioesterase"/>
    <property type="match status" value="1"/>
</dbReference>
<dbReference type="PANTHER" id="PTHR31793">
    <property type="entry name" value="4-HYDROXYBENZOYL-COA THIOESTERASE FAMILY MEMBER"/>
    <property type="match status" value="1"/>
</dbReference>
<dbReference type="HOGENOM" id="CLU_101141_6_0_11"/>
<dbReference type="Pfam" id="PF13279">
    <property type="entry name" value="4HBT_2"/>
    <property type="match status" value="1"/>
</dbReference>
<proteinExistence type="predicted"/>
<dbReference type="eggNOG" id="COG0824">
    <property type="taxonomic scope" value="Bacteria"/>
</dbReference>
<protein>
    <recommendedName>
        <fullName evidence="3">Thioesterase</fullName>
    </recommendedName>
</protein>
<evidence type="ECO:0000313" key="1">
    <source>
        <dbReference type="EMBL" id="AEH10041.1"/>
    </source>
</evidence>
<dbReference type="KEGG" id="fsy:FsymDg_2691"/>
<dbReference type="EMBL" id="CP002801">
    <property type="protein sequence ID" value="AEH10041.1"/>
    <property type="molecule type" value="Genomic_DNA"/>
</dbReference>
<organism evidence="1 2">
    <name type="scientific">Candidatus Protofrankia datiscae</name>
    <dbReference type="NCBI Taxonomy" id="2716812"/>
    <lineage>
        <taxon>Bacteria</taxon>
        <taxon>Bacillati</taxon>
        <taxon>Actinomycetota</taxon>
        <taxon>Actinomycetes</taxon>
        <taxon>Frankiales</taxon>
        <taxon>Frankiaceae</taxon>
        <taxon>Protofrankia</taxon>
    </lineage>
</organism>
<dbReference type="SUPFAM" id="SSF54637">
    <property type="entry name" value="Thioesterase/thiol ester dehydrase-isomerase"/>
    <property type="match status" value="1"/>
</dbReference>
<dbReference type="GO" id="GO:0047617">
    <property type="term" value="F:fatty acyl-CoA hydrolase activity"/>
    <property type="evidence" value="ECO:0007669"/>
    <property type="project" value="TreeGrafter"/>
</dbReference>
<keyword evidence="2" id="KW-1185">Reference proteome</keyword>
<dbReference type="InterPro" id="IPR050563">
    <property type="entry name" value="4-hydroxybenzoyl-CoA_TE"/>
</dbReference>
<dbReference type="Proteomes" id="UP000001549">
    <property type="component" value="Chromosome"/>
</dbReference>
<sequence length="178" mass="20280">MTLQPAAQPAAHTTPLPTFAQVLELPALIETTVQPEYIDFYGHMNVRFYLMLGAEAVGLHAERIGIDSTYHEQRRMGVFTAEHHLRYFSELSLGDKLSVHSRFLDRSRRAGHIMSFLLDRERDRLAYTLELIVVHMDTSTRRPVDMPDDTARGFDEQIALSRALSWPAPTCGVMGIRR</sequence>
<dbReference type="RefSeq" id="WP_013873954.1">
    <property type="nucleotide sequence ID" value="NC_015656.1"/>
</dbReference>
<dbReference type="PANTHER" id="PTHR31793:SF2">
    <property type="entry name" value="BLR1345 PROTEIN"/>
    <property type="match status" value="1"/>
</dbReference>
<evidence type="ECO:0008006" key="3">
    <source>
        <dbReference type="Google" id="ProtNLM"/>
    </source>
</evidence>
<dbReference type="STRING" id="656024.FsymDg_2691"/>